<proteinExistence type="predicted"/>
<dbReference type="AlphaFoldDB" id="A0A2K3D2Z9"/>
<dbReference type="KEGG" id="cre:CHLRE_12g505400v5"/>
<dbReference type="SUPFAM" id="SSF53474">
    <property type="entry name" value="alpha/beta-Hydrolases"/>
    <property type="match status" value="1"/>
</dbReference>
<dbReference type="RefSeq" id="XP_001690818.2">
    <property type="nucleotide sequence ID" value="XM_001690766.2"/>
</dbReference>
<dbReference type="PANTHER" id="PTHR10272:SF0">
    <property type="entry name" value="PLATELET-ACTIVATING FACTOR ACETYLHYDROLASE"/>
    <property type="match status" value="1"/>
</dbReference>
<dbReference type="GO" id="GO:0003847">
    <property type="term" value="F:1-alkyl-2-acetylglycerophosphocholine esterase activity"/>
    <property type="evidence" value="ECO:0000318"/>
    <property type="project" value="GO_Central"/>
</dbReference>
<evidence type="ECO:0000256" key="5">
    <source>
        <dbReference type="SAM" id="MobiDB-lite"/>
    </source>
</evidence>
<evidence type="ECO:0000313" key="7">
    <source>
        <dbReference type="Proteomes" id="UP000006906"/>
    </source>
</evidence>
<keyword evidence="2" id="KW-0378">Hydrolase</keyword>
<dbReference type="ExpressionAtlas" id="A0A2K3D2Z9">
    <property type="expression patterns" value="baseline"/>
</dbReference>
<dbReference type="PaxDb" id="3055-EDP05264"/>
<evidence type="ECO:0000256" key="3">
    <source>
        <dbReference type="ARBA" id="ARBA00022963"/>
    </source>
</evidence>
<evidence type="ECO:0000256" key="2">
    <source>
        <dbReference type="ARBA" id="ARBA00022801"/>
    </source>
</evidence>
<keyword evidence="4" id="KW-0443">Lipid metabolism</keyword>
<feature type="region of interest" description="Disordered" evidence="5">
    <location>
        <begin position="474"/>
        <end position="495"/>
    </location>
</feature>
<name>A0A2K3D2Z9_CHLRE</name>
<accession>A0A2K3D2Z9</accession>
<dbReference type="Proteomes" id="UP000006906">
    <property type="component" value="Chromosome 12"/>
</dbReference>
<dbReference type="InParanoid" id="A0A2K3D2Z9"/>
<dbReference type="Pfam" id="PF03403">
    <property type="entry name" value="PAF-AH_p_II"/>
    <property type="match status" value="1"/>
</dbReference>
<dbReference type="Gramene" id="PNW74899">
    <property type="protein sequence ID" value="PNW74899"/>
    <property type="gene ID" value="CHLRE_12g505400v5"/>
</dbReference>
<dbReference type="EC" id="3.1.1.47" evidence="1"/>
<dbReference type="OMA" id="SICIELA"/>
<organism evidence="6 7">
    <name type="scientific">Chlamydomonas reinhardtii</name>
    <name type="common">Chlamydomonas smithii</name>
    <dbReference type="NCBI Taxonomy" id="3055"/>
    <lineage>
        <taxon>Eukaryota</taxon>
        <taxon>Viridiplantae</taxon>
        <taxon>Chlorophyta</taxon>
        <taxon>core chlorophytes</taxon>
        <taxon>Chlorophyceae</taxon>
        <taxon>CS clade</taxon>
        <taxon>Chlamydomonadales</taxon>
        <taxon>Chlamydomonadaceae</taxon>
        <taxon>Chlamydomonas</taxon>
    </lineage>
</organism>
<evidence type="ECO:0000313" key="6">
    <source>
        <dbReference type="EMBL" id="PNW74899.1"/>
    </source>
</evidence>
<dbReference type="PANTHER" id="PTHR10272">
    <property type="entry name" value="PLATELET-ACTIVATING FACTOR ACETYLHYDROLASE"/>
    <property type="match status" value="1"/>
</dbReference>
<sequence length="495" mass="51335">MSRPTGPSSVGVADLSSVGIEPGVERLAARLFYPCKGSLASWLTPVTWLPHFNYARGYVDYLFRFVQKRTIKHHAAQALMTGLCFGLGASRPLPVHYQAEVEPGSRQFPIVVFSHGLAGTRNAYSSICIELASQGYVVMALEHSDGSASTARLPRRPASASSSSSSVSAASGANGDSGNGSSGGGGSRSAGSTAQRAASGSEWCWYGGLGDKPLQLEKTRHRVAEVQAAYLLLERLNRGQAEGVRELPAAVAAGLRGRLDMSRAAVIGHSYGGATAAGAASQLPVFKAAVCLDPWWDCFPEEWPTLQRWTNAAPMMIIGSHDWNTPGIDGKLKCGGENQERVLAAAAAGGGGALLVVPRNSNHGSFDDVMLLFGKSMMHVLAVLGLKSSLEPRLAHRINMWCIRHFLDTHLPPAPQALLPQQSAAAAAAAAAASAAAAAPIRAGEDQAFRNSFVGEHAAILRVCPAGGVTGAAVDGPGGGTATPAANAAGKDSKS</sequence>
<dbReference type="GO" id="GO:0016042">
    <property type="term" value="P:lipid catabolic process"/>
    <property type="evidence" value="ECO:0007669"/>
    <property type="project" value="UniProtKB-KW"/>
</dbReference>
<reference evidence="6 7" key="1">
    <citation type="journal article" date="2007" name="Science">
        <title>The Chlamydomonas genome reveals the evolution of key animal and plant functions.</title>
        <authorList>
            <person name="Merchant S.S."/>
            <person name="Prochnik S.E."/>
            <person name="Vallon O."/>
            <person name="Harris E.H."/>
            <person name="Karpowicz S.J."/>
            <person name="Witman G.B."/>
            <person name="Terry A."/>
            <person name="Salamov A."/>
            <person name="Fritz-Laylin L.K."/>
            <person name="Marechal-Drouard L."/>
            <person name="Marshall W.F."/>
            <person name="Qu L.H."/>
            <person name="Nelson D.R."/>
            <person name="Sanderfoot A.A."/>
            <person name="Spalding M.H."/>
            <person name="Kapitonov V.V."/>
            <person name="Ren Q."/>
            <person name="Ferris P."/>
            <person name="Lindquist E."/>
            <person name="Shapiro H."/>
            <person name="Lucas S.M."/>
            <person name="Grimwood J."/>
            <person name="Schmutz J."/>
            <person name="Cardol P."/>
            <person name="Cerutti H."/>
            <person name="Chanfreau G."/>
            <person name="Chen C.L."/>
            <person name="Cognat V."/>
            <person name="Croft M.T."/>
            <person name="Dent R."/>
            <person name="Dutcher S."/>
            <person name="Fernandez E."/>
            <person name="Fukuzawa H."/>
            <person name="Gonzalez-Ballester D."/>
            <person name="Gonzalez-Halphen D."/>
            <person name="Hallmann A."/>
            <person name="Hanikenne M."/>
            <person name="Hippler M."/>
            <person name="Inwood W."/>
            <person name="Jabbari K."/>
            <person name="Kalanon M."/>
            <person name="Kuras R."/>
            <person name="Lefebvre P.A."/>
            <person name="Lemaire S.D."/>
            <person name="Lobanov A.V."/>
            <person name="Lohr M."/>
            <person name="Manuell A."/>
            <person name="Meier I."/>
            <person name="Mets L."/>
            <person name="Mittag M."/>
            <person name="Mittelmeier T."/>
            <person name="Moroney J.V."/>
            <person name="Moseley J."/>
            <person name="Napoli C."/>
            <person name="Nedelcu A.M."/>
            <person name="Niyogi K."/>
            <person name="Novoselov S.V."/>
            <person name="Paulsen I.T."/>
            <person name="Pazour G."/>
            <person name="Purton S."/>
            <person name="Ral J.P."/>
            <person name="Riano-Pachon D.M."/>
            <person name="Riekhof W."/>
            <person name="Rymarquis L."/>
            <person name="Schroda M."/>
            <person name="Stern D."/>
            <person name="Umen J."/>
            <person name="Willows R."/>
            <person name="Wilson N."/>
            <person name="Zimmer S.L."/>
            <person name="Allmer J."/>
            <person name="Balk J."/>
            <person name="Bisova K."/>
            <person name="Chen C.J."/>
            <person name="Elias M."/>
            <person name="Gendler K."/>
            <person name="Hauser C."/>
            <person name="Lamb M.R."/>
            <person name="Ledford H."/>
            <person name="Long J.C."/>
            <person name="Minagawa J."/>
            <person name="Page M.D."/>
            <person name="Pan J."/>
            <person name="Pootakham W."/>
            <person name="Roje S."/>
            <person name="Rose A."/>
            <person name="Stahlberg E."/>
            <person name="Terauchi A.M."/>
            <person name="Yang P."/>
            <person name="Ball S."/>
            <person name="Bowler C."/>
            <person name="Dieckmann C.L."/>
            <person name="Gladyshev V.N."/>
            <person name="Green P."/>
            <person name="Jorgensen R."/>
            <person name="Mayfield S."/>
            <person name="Mueller-Roeber B."/>
            <person name="Rajamani S."/>
            <person name="Sayre R.T."/>
            <person name="Brokstein P."/>
            <person name="Dubchak I."/>
            <person name="Goodstein D."/>
            <person name="Hornick L."/>
            <person name="Huang Y.W."/>
            <person name="Jhaveri J."/>
            <person name="Luo Y."/>
            <person name="Martinez D."/>
            <person name="Ngau W.C."/>
            <person name="Otillar B."/>
            <person name="Poliakov A."/>
            <person name="Porter A."/>
            <person name="Szajkowski L."/>
            <person name="Werner G."/>
            <person name="Zhou K."/>
            <person name="Grigoriev I.V."/>
            <person name="Rokhsar D.S."/>
            <person name="Grossman A.R."/>
        </authorList>
    </citation>
    <scope>NUCLEOTIDE SEQUENCE [LARGE SCALE GENOMIC DNA]</scope>
    <source>
        <strain evidence="7">CC-503</strain>
    </source>
</reference>
<dbReference type="STRING" id="3055.A0A2K3D2Z9"/>
<keyword evidence="3" id="KW-0442">Lipid degradation</keyword>
<protein>
    <recommendedName>
        <fullName evidence="1">1-alkyl-2-acetylglycerophosphocholine esterase</fullName>
        <ecNumber evidence="1">3.1.1.47</ecNumber>
    </recommendedName>
</protein>
<keyword evidence="7" id="KW-1185">Reference proteome</keyword>
<evidence type="ECO:0000256" key="4">
    <source>
        <dbReference type="ARBA" id="ARBA00023098"/>
    </source>
</evidence>
<feature type="compositionally biased region" description="Low complexity" evidence="5">
    <location>
        <begin position="482"/>
        <end position="495"/>
    </location>
</feature>
<dbReference type="GeneID" id="5716465"/>
<dbReference type="Gene3D" id="3.40.50.1820">
    <property type="entry name" value="alpha/beta hydrolase"/>
    <property type="match status" value="1"/>
</dbReference>
<dbReference type="InterPro" id="IPR029058">
    <property type="entry name" value="AB_hydrolase_fold"/>
</dbReference>
<dbReference type="EMBL" id="CM008973">
    <property type="protein sequence ID" value="PNW74899.1"/>
    <property type="molecule type" value="Genomic_DNA"/>
</dbReference>
<dbReference type="OrthoDB" id="2363873at2759"/>
<feature type="region of interest" description="Disordered" evidence="5">
    <location>
        <begin position="148"/>
        <end position="193"/>
    </location>
</feature>
<gene>
    <name evidence="6" type="ORF">CHLRE_12g505400v5</name>
</gene>
<feature type="compositionally biased region" description="Low complexity" evidence="5">
    <location>
        <begin position="148"/>
        <end position="174"/>
    </location>
</feature>
<evidence type="ECO:0000256" key="1">
    <source>
        <dbReference type="ARBA" id="ARBA00013201"/>
    </source>
</evidence>
<feature type="compositionally biased region" description="Gly residues" evidence="5">
    <location>
        <begin position="175"/>
        <end position="188"/>
    </location>
</feature>